<proteinExistence type="predicted"/>
<dbReference type="AlphaFoldDB" id="A0A5C6Z0I5"/>
<sequence>MVIYTDYITPSRTLETISSEGSNEYLYIYNYEGIHYRLFIGLLELTEFFESGTEPKYDFTDEGDLDLFLGEYLKDINSF</sequence>
<evidence type="ECO:0000313" key="2">
    <source>
        <dbReference type="Proteomes" id="UP000321497"/>
    </source>
</evidence>
<protein>
    <submittedName>
        <fullName evidence="1">Uncharacterized protein</fullName>
    </submittedName>
</protein>
<dbReference type="RefSeq" id="WP_111845834.1">
    <property type="nucleotide sequence ID" value="NZ_UEGI01000027.1"/>
</dbReference>
<comment type="caution">
    <text evidence="1">The sequence shown here is derived from an EMBL/GenBank/DDBJ whole genome shotgun (WGS) entry which is preliminary data.</text>
</comment>
<reference evidence="1 2" key="1">
    <citation type="submission" date="2019-08" db="EMBL/GenBank/DDBJ databases">
        <title>Genome of Aequorivita antarctica SW49 (type strain).</title>
        <authorList>
            <person name="Bowman J.P."/>
        </authorList>
    </citation>
    <scope>NUCLEOTIDE SEQUENCE [LARGE SCALE GENOMIC DNA]</scope>
    <source>
        <strain evidence="1 2">SW49</strain>
    </source>
</reference>
<accession>A0A5C6Z0I5</accession>
<dbReference type="Proteomes" id="UP000321497">
    <property type="component" value="Unassembled WGS sequence"/>
</dbReference>
<organism evidence="1 2">
    <name type="scientific">Aequorivita antarctica</name>
    <dbReference type="NCBI Taxonomy" id="153266"/>
    <lineage>
        <taxon>Bacteria</taxon>
        <taxon>Pseudomonadati</taxon>
        <taxon>Bacteroidota</taxon>
        <taxon>Flavobacteriia</taxon>
        <taxon>Flavobacteriales</taxon>
        <taxon>Flavobacteriaceae</taxon>
        <taxon>Aequorivita</taxon>
    </lineage>
</organism>
<keyword evidence="2" id="KW-1185">Reference proteome</keyword>
<dbReference type="EMBL" id="VORT01000006">
    <property type="protein sequence ID" value="TXD72868.1"/>
    <property type="molecule type" value="Genomic_DNA"/>
</dbReference>
<name>A0A5C6Z0I5_9FLAO</name>
<gene>
    <name evidence="1" type="ORF">ESU54_09440</name>
</gene>
<evidence type="ECO:0000313" key="1">
    <source>
        <dbReference type="EMBL" id="TXD72868.1"/>
    </source>
</evidence>
<dbReference type="OrthoDB" id="828135at2"/>